<dbReference type="EMBL" id="JARKIB010000073">
    <property type="protein sequence ID" value="KAJ7748365.1"/>
    <property type="molecule type" value="Genomic_DNA"/>
</dbReference>
<name>A0AAD7IQH5_9AGAR</name>
<protein>
    <submittedName>
        <fullName evidence="2">Uncharacterized protein</fullName>
    </submittedName>
</protein>
<sequence length="179" mass="19529">MRPPMTSASAPACTSTACLPAAIPANSMRAVYASSLRSMAVVGSCRPHHVSRRRASPRTPRLPRVNLPFARPPLTRTPAMPSRPHCLSHLYPTAIPLHVPFRPPSLALPSIPRLARVVLVNIACAPRPPFPAYFAHTPIDLAPMAPSVSHVWSRCFPSHVRILFPVYRGFDPEASVRGE</sequence>
<organism evidence="2 3">
    <name type="scientific">Mycena metata</name>
    <dbReference type="NCBI Taxonomy" id="1033252"/>
    <lineage>
        <taxon>Eukaryota</taxon>
        <taxon>Fungi</taxon>
        <taxon>Dikarya</taxon>
        <taxon>Basidiomycota</taxon>
        <taxon>Agaricomycotina</taxon>
        <taxon>Agaricomycetes</taxon>
        <taxon>Agaricomycetidae</taxon>
        <taxon>Agaricales</taxon>
        <taxon>Marasmiineae</taxon>
        <taxon>Mycenaceae</taxon>
        <taxon>Mycena</taxon>
    </lineage>
</organism>
<dbReference type="Proteomes" id="UP001215598">
    <property type="component" value="Unassembled WGS sequence"/>
</dbReference>
<evidence type="ECO:0000313" key="2">
    <source>
        <dbReference type="EMBL" id="KAJ7748365.1"/>
    </source>
</evidence>
<keyword evidence="3" id="KW-1185">Reference proteome</keyword>
<dbReference type="PROSITE" id="PS51257">
    <property type="entry name" value="PROKAR_LIPOPROTEIN"/>
    <property type="match status" value="1"/>
</dbReference>
<feature type="compositionally biased region" description="Basic residues" evidence="1">
    <location>
        <begin position="47"/>
        <end position="56"/>
    </location>
</feature>
<accession>A0AAD7IQH5</accession>
<dbReference type="AlphaFoldDB" id="A0AAD7IQH5"/>
<gene>
    <name evidence="2" type="ORF">B0H16DRAFT_1849214</name>
</gene>
<proteinExistence type="predicted"/>
<evidence type="ECO:0000313" key="3">
    <source>
        <dbReference type="Proteomes" id="UP001215598"/>
    </source>
</evidence>
<evidence type="ECO:0000256" key="1">
    <source>
        <dbReference type="SAM" id="MobiDB-lite"/>
    </source>
</evidence>
<comment type="caution">
    <text evidence="2">The sequence shown here is derived from an EMBL/GenBank/DDBJ whole genome shotgun (WGS) entry which is preliminary data.</text>
</comment>
<reference evidence="2" key="1">
    <citation type="submission" date="2023-03" db="EMBL/GenBank/DDBJ databases">
        <title>Massive genome expansion in bonnet fungi (Mycena s.s.) driven by repeated elements and novel gene families across ecological guilds.</title>
        <authorList>
            <consortium name="Lawrence Berkeley National Laboratory"/>
            <person name="Harder C.B."/>
            <person name="Miyauchi S."/>
            <person name="Viragh M."/>
            <person name="Kuo A."/>
            <person name="Thoen E."/>
            <person name="Andreopoulos B."/>
            <person name="Lu D."/>
            <person name="Skrede I."/>
            <person name="Drula E."/>
            <person name="Henrissat B."/>
            <person name="Morin E."/>
            <person name="Kohler A."/>
            <person name="Barry K."/>
            <person name="LaButti K."/>
            <person name="Morin E."/>
            <person name="Salamov A."/>
            <person name="Lipzen A."/>
            <person name="Mereny Z."/>
            <person name="Hegedus B."/>
            <person name="Baldrian P."/>
            <person name="Stursova M."/>
            <person name="Weitz H."/>
            <person name="Taylor A."/>
            <person name="Grigoriev I.V."/>
            <person name="Nagy L.G."/>
            <person name="Martin F."/>
            <person name="Kauserud H."/>
        </authorList>
    </citation>
    <scope>NUCLEOTIDE SEQUENCE</scope>
    <source>
        <strain evidence="2">CBHHK182m</strain>
    </source>
</reference>
<feature type="region of interest" description="Disordered" evidence="1">
    <location>
        <begin position="47"/>
        <end position="68"/>
    </location>
</feature>